<comment type="similarity">
    <text evidence="1">Belongs to the LDH2/MDH2 oxidoreductase family.</text>
</comment>
<dbReference type="Proteomes" id="UP000029628">
    <property type="component" value="Unassembled WGS sequence"/>
</dbReference>
<dbReference type="EMBL" id="JRNT01000016">
    <property type="protein sequence ID" value="KGF47196.1"/>
    <property type="molecule type" value="Genomic_DNA"/>
</dbReference>
<dbReference type="PANTHER" id="PTHR11091">
    <property type="entry name" value="OXIDOREDUCTASE-RELATED"/>
    <property type="match status" value="1"/>
</dbReference>
<dbReference type="eggNOG" id="COG2055">
    <property type="taxonomic scope" value="Bacteria"/>
</dbReference>
<organism evidence="3 4">
    <name type="scientific">Veillonella montpellierensis DNF00314</name>
    <dbReference type="NCBI Taxonomy" id="1401067"/>
    <lineage>
        <taxon>Bacteria</taxon>
        <taxon>Bacillati</taxon>
        <taxon>Bacillota</taxon>
        <taxon>Negativicutes</taxon>
        <taxon>Veillonellales</taxon>
        <taxon>Veillonellaceae</taxon>
        <taxon>Veillonella</taxon>
    </lineage>
</organism>
<dbReference type="InterPro" id="IPR036111">
    <property type="entry name" value="Mal/L-sulfo/L-lacto_DH-like_sf"/>
</dbReference>
<protein>
    <submittedName>
        <fullName evidence="3">Malate dehydrogenase</fullName>
    </submittedName>
</protein>
<dbReference type="InterPro" id="IPR003767">
    <property type="entry name" value="Malate/L-lactate_DH-like"/>
</dbReference>
<keyword evidence="4" id="KW-1185">Reference proteome</keyword>
<keyword evidence="2" id="KW-0560">Oxidoreductase</keyword>
<accession>A0A096AKN7</accession>
<dbReference type="Gene3D" id="1.10.1530.10">
    <property type="match status" value="1"/>
</dbReference>
<dbReference type="RefSeq" id="WP_028258121.1">
    <property type="nucleotide sequence ID" value="NZ_JRNT01000016.1"/>
</dbReference>
<sequence length="377" mass="40816">MAGNIVYFPYETLKKLSMDAFQKFGFTEKEADIIQDVLLTSDLFGIQSHGMQRMVRYHKGITSGLIKIASKGKVVFETPISAVIDGEDGMGQLIGHKAMEMAIEKAKKSGVGIVSVRNSNHYGIAGYYAKMASDQGLIGFSCTNSEAIMVPTYARKAMLGSNPLAWTVPADPVDFFFDCSTTVVTRGKLEMYNKMGKATPDGWAVNKEGVPSTNAAEVLGNISRHEGGGILPLGGATEISGSHKGYGNGMIAELFASILSQGGTSNKCMKDGRSNICHGFMAINPAFFGDPAEIKAHFSTFLQELRDAPKADGQPRIYTHGEKEHESVARVLKEGVPIIEGTMVEVQDLCNELGLDFKSYFGDYVPKAPQTMFKGNY</sequence>
<dbReference type="InterPro" id="IPR043143">
    <property type="entry name" value="Mal/L-sulf/L-lact_DH-like_NADP"/>
</dbReference>
<proteinExistence type="inferred from homology"/>
<dbReference type="AlphaFoldDB" id="A0A096AKN7"/>
<dbReference type="InterPro" id="IPR043144">
    <property type="entry name" value="Mal/L-sulf/L-lact_DH-like_ah"/>
</dbReference>
<evidence type="ECO:0000313" key="3">
    <source>
        <dbReference type="EMBL" id="KGF47196.1"/>
    </source>
</evidence>
<dbReference type="Pfam" id="PF02615">
    <property type="entry name" value="Ldh_2"/>
    <property type="match status" value="1"/>
</dbReference>
<evidence type="ECO:0000256" key="2">
    <source>
        <dbReference type="ARBA" id="ARBA00023002"/>
    </source>
</evidence>
<evidence type="ECO:0000313" key="4">
    <source>
        <dbReference type="Proteomes" id="UP000029628"/>
    </source>
</evidence>
<dbReference type="PANTHER" id="PTHR11091:SF0">
    <property type="entry name" value="MALATE DEHYDROGENASE"/>
    <property type="match status" value="1"/>
</dbReference>
<gene>
    <name evidence="3" type="ORF">HMPREF0872_05840</name>
</gene>
<dbReference type="Gene3D" id="3.30.1370.60">
    <property type="entry name" value="Hypothetical oxidoreductase yiak, domain 2"/>
    <property type="match status" value="1"/>
</dbReference>
<name>A0A096AKN7_9FIRM</name>
<evidence type="ECO:0000256" key="1">
    <source>
        <dbReference type="ARBA" id="ARBA00006056"/>
    </source>
</evidence>
<dbReference type="SUPFAM" id="SSF89733">
    <property type="entry name" value="L-sulfolactate dehydrogenase-like"/>
    <property type="match status" value="1"/>
</dbReference>
<dbReference type="GO" id="GO:0016491">
    <property type="term" value="F:oxidoreductase activity"/>
    <property type="evidence" value="ECO:0007669"/>
    <property type="project" value="UniProtKB-KW"/>
</dbReference>
<reference evidence="3 4" key="1">
    <citation type="submission" date="2014-07" db="EMBL/GenBank/DDBJ databases">
        <authorList>
            <person name="McCorrison J."/>
            <person name="Sanka R."/>
            <person name="Torralba M."/>
            <person name="Gillis M."/>
            <person name="Haft D.H."/>
            <person name="Methe B."/>
            <person name="Sutton G."/>
            <person name="Nelson K.E."/>
        </authorList>
    </citation>
    <scope>NUCLEOTIDE SEQUENCE [LARGE SCALE GENOMIC DNA]</scope>
    <source>
        <strain evidence="3 4">DNF00314</strain>
    </source>
</reference>
<comment type="caution">
    <text evidence="3">The sequence shown here is derived from an EMBL/GenBank/DDBJ whole genome shotgun (WGS) entry which is preliminary data.</text>
</comment>